<evidence type="ECO:0000313" key="1">
    <source>
        <dbReference type="EMBL" id="AEP34810.1"/>
    </source>
</evidence>
<organism evidence="1 2">
    <name type="scientific">Chlamydia trachomatis serovar A (strain A2497)</name>
    <dbReference type="NCBI Taxonomy" id="580047"/>
    <lineage>
        <taxon>Bacteria</taxon>
        <taxon>Pseudomonadati</taxon>
        <taxon>Chlamydiota</taxon>
        <taxon>Chlamydiia</taxon>
        <taxon>Chlamydiales</taxon>
        <taxon>Chlamydiaceae</taxon>
        <taxon>Chlamydia/Chlamydophila group</taxon>
        <taxon>Chlamydia</taxon>
    </lineage>
</organism>
<name>G4NNV5_CHLT4</name>
<dbReference type="EMBL" id="CP002401">
    <property type="protein sequence ID" value="AEP34810.1"/>
    <property type="molecule type" value="Genomic_DNA"/>
</dbReference>
<dbReference type="Proteomes" id="UP000009287">
    <property type="component" value="Chromosome"/>
</dbReference>
<dbReference type="KEGG" id="cra:CTO_0037"/>
<proteinExistence type="predicted"/>
<reference evidence="1 2" key="1">
    <citation type="journal article" date="2011" name="J. Exp. Med.">
        <title>A live-attenuated chlamydial vaccine protects against trachoma in nonhuman primates.</title>
        <authorList>
            <person name="Kari L."/>
            <person name="Whitmire W.M."/>
            <person name="Olivares-Zavaleta N."/>
            <person name="Goheen M.M."/>
            <person name="Taylor L.D."/>
            <person name="Carlson J.H."/>
            <person name="Sturdevant G.L."/>
            <person name="Lu C."/>
            <person name="Bakios L.E."/>
            <person name="Randall L.B."/>
            <person name="Parnell M.J."/>
            <person name="Zhong G."/>
            <person name="Caldwell H.D."/>
        </authorList>
    </citation>
    <scope>NUCLEOTIDE SEQUENCE [LARGE SCALE GENOMIC DNA]</scope>
    <source>
        <strain evidence="1 2">A2497</strain>
    </source>
</reference>
<protein>
    <submittedName>
        <fullName evidence="1">Uncharacterized protein</fullName>
    </submittedName>
</protein>
<gene>
    <name evidence="1" type="ordered locus">CTO_0037</name>
</gene>
<evidence type="ECO:0000313" key="2">
    <source>
        <dbReference type="Proteomes" id="UP000009287"/>
    </source>
</evidence>
<dbReference type="AlphaFoldDB" id="G4NNV5"/>
<sequence>MIYLYNQFYSQELCQKFAKNFIKQYDLPDPKYLFDKRKNSQF</sequence>
<dbReference type="PATRIC" id="fig|580047.4.peg.8"/>
<accession>G4NNV5</accession>